<organism evidence="2 3">
    <name type="scientific">Winogradskyella alexanderae</name>
    <dbReference type="NCBI Taxonomy" id="2877123"/>
    <lineage>
        <taxon>Bacteria</taxon>
        <taxon>Pseudomonadati</taxon>
        <taxon>Bacteroidota</taxon>
        <taxon>Flavobacteriia</taxon>
        <taxon>Flavobacteriales</taxon>
        <taxon>Flavobacteriaceae</taxon>
        <taxon>Winogradskyella</taxon>
    </lineage>
</organism>
<reference evidence="3" key="1">
    <citation type="submission" date="2023-07" db="EMBL/GenBank/DDBJ databases">
        <authorList>
            <person name="Yue Y."/>
        </authorList>
    </citation>
    <scope>NUCLEOTIDE SEQUENCE [LARGE SCALE GENOMIC DNA]</scope>
    <source>
        <strain evidence="3">D23</strain>
    </source>
</reference>
<dbReference type="Proteomes" id="UP001198901">
    <property type="component" value="Unassembled WGS sequence"/>
</dbReference>
<dbReference type="EMBL" id="JAIUJR010000002">
    <property type="protein sequence ID" value="MCA0131914.1"/>
    <property type="molecule type" value="Genomic_DNA"/>
</dbReference>
<proteinExistence type="predicted"/>
<feature type="signal peptide" evidence="1">
    <location>
        <begin position="1"/>
        <end position="20"/>
    </location>
</feature>
<name>A0ABS7XPH0_9FLAO</name>
<evidence type="ECO:0000313" key="3">
    <source>
        <dbReference type="Proteomes" id="UP001198901"/>
    </source>
</evidence>
<keyword evidence="1" id="KW-0732">Signal</keyword>
<keyword evidence="3" id="KW-1185">Reference proteome</keyword>
<dbReference type="InterPro" id="IPR019861">
    <property type="entry name" value="PorP/SprF_Bacteroidetes"/>
</dbReference>
<comment type="caution">
    <text evidence="2">The sequence shown here is derived from an EMBL/GenBank/DDBJ whole genome shotgun (WGS) entry which is preliminary data.</text>
</comment>
<gene>
    <name evidence="2" type="ORF">LBU54_04915</name>
</gene>
<accession>A0ABS7XPH0</accession>
<dbReference type="RefSeq" id="WP_224526670.1">
    <property type="nucleotide sequence ID" value="NZ_JAIUJR010000002.1"/>
</dbReference>
<evidence type="ECO:0000256" key="1">
    <source>
        <dbReference type="SAM" id="SignalP"/>
    </source>
</evidence>
<feature type="chain" id="PRO_5047058524" evidence="1">
    <location>
        <begin position="21"/>
        <end position="333"/>
    </location>
</feature>
<protein>
    <submittedName>
        <fullName evidence="2">PorP/SprF family type IX secretion system membrane protein</fullName>
    </submittedName>
</protein>
<evidence type="ECO:0000313" key="2">
    <source>
        <dbReference type="EMBL" id="MCA0131914.1"/>
    </source>
</evidence>
<dbReference type="NCBIfam" id="TIGR03519">
    <property type="entry name" value="T9SS_PorP_fam"/>
    <property type="match status" value="1"/>
</dbReference>
<dbReference type="Pfam" id="PF11751">
    <property type="entry name" value="PorP_SprF"/>
    <property type="match status" value="1"/>
</dbReference>
<sequence>MKFRYLTLLVFGFGIWSVSAQDPIFTQSNYVQETINPAFSGFEDNDRISAGVLSRTQWPNLNLRINTQYAYANKSFDYGPSLGFGIGISALWQHESFNNYNFYQLNANYAHRVNLNGGWFFRPAIEVGFGFKDIRFRSLTLADQININTGVIAPTSVDPLSNNIENVFFADISSGFVFEKGEFNGKTYWFGFTAKHLNTPNISFVDGENLPLDIFFSVHGNYRFPFLNDYSIMLTANYMQQGQYNRLDVGSLFQVNEFLIGVTAATNPAKNDENSHLLTSINAFLGLEYKEFRFGLSYDINTSGIGRTDGVYEVSVTYLSRCRRCDTDRSRKR</sequence>